<evidence type="ECO:0000313" key="3">
    <source>
        <dbReference type="EMBL" id="MPN38918.1"/>
    </source>
</evidence>
<accession>A0A645HIS7</accession>
<reference evidence="3" key="1">
    <citation type="submission" date="2019-08" db="EMBL/GenBank/DDBJ databases">
        <authorList>
            <person name="Kucharzyk K."/>
            <person name="Murdoch R.W."/>
            <person name="Higgins S."/>
            <person name="Loffler F."/>
        </authorList>
    </citation>
    <scope>NUCLEOTIDE SEQUENCE</scope>
</reference>
<comment type="caution">
    <text evidence="3">The sequence shown here is derived from an EMBL/GenBank/DDBJ whole genome shotgun (WGS) entry which is preliminary data.</text>
</comment>
<sequence length="142" mass="14340">MRRITVLIITILASMAVLAGCGSTAVSSASAPASSSAAAASSTATSSQASSSVGTSSSASSQAEETVFTLEELATYNGKDGQPAYVAVDGVVYDVTASPEWTNGEHKMGVTAGQDLTDIIKEKSPHGVAILEKFPIVGKLSK</sequence>
<dbReference type="InterPro" id="IPR036400">
    <property type="entry name" value="Cyt_B5-like_heme/steroid_sf"/>
</dbReference>
<evidence type="ECO:0000259" key="2">
    <source>
        <dbReference type="SMART" id="SM01117"/>
    </source>
</evidence>
<feature type="domain" description="Cytochrome b5 heme-binding" evidence="2">
    <location>
        <begin position="68"/>
        <end position="141"/>
    </location>
</feature>
<protein>
    <recommendedName>
        <fullName evidence="2">Cytochrome b5 heme-binding domain-containing protein</fullName>
    </recommendedName>
</protein>
<dbReference type="SUPFAM" id="SSF55856">
    <property type="entry name" value="Cytochrome b5-like heme/steroid binding domain"/>
    <property type="match status" value="1"/>
</dbReference>
<proteinExistence type="predicted"/>
<dbReference type="Pfam" id="PF00173">
    <property type="entry name" value="Cyt-b5"/>
    <property type="match status" value="1"/>
</dbReference>
<dbReference type="EMBL" id="VSSQ01094435">
    <property type="protein sequence ID" value="MPN38918.1"/>
    <property type="molecule type" value="Genomic_DNA"/>
</dbReference>
<dbReference type="SMART" id="SM01117">
    <property type="entry name" value="Cyt-b5"/>
    <property type="match status" value="1"/>
</dbReference>
<name>A0A645HIS7_9ZZZZ</name>
<dbReference type="AlphaFoldDB" id="A0A645HIS7"/>
<evidence type="ECO:0000256" key="1">
    <source>
        <dbReference type="SAM" id="MobiDB-lite"/>
    </source>
</evidence>
<gene>
    <name evidence="3" type="ORF">SDC9_186443</name>
</gene>
<dbReference type="Gene3D" id="3.10.120.10">
    <property type="entry name" value="Cytochrome b5-like heme/steroid binding domain"/>
    <property type="match status" value="1"/>
</dbReference>
<dbReference type="PROSITE" id="PS51257">
    <property type="entry name" value="PROKAR_LIPOPROTEIN"/>
    <property type="match status" value="1"/>
</dbReference>
<feature type="region of interest" description="Disordered" evidence="1">
    <location>
        <begin position="37"/>
        <end position="62"/>
    </location>
</feature>
<dbReference type="InterPro" id="IPR001199">
    <property type="entry name" value="Cyt_B5-like_heme/steroid-bd"/>
</dbReference>
<organism evidence="3">
    <name type="scientific">bioreactor metagenome</name>
    <dbReference type="NCBI Taxonomy" id="1076179"/>
    <lineage>
        <taxon>unclassified sequences</taxon>
        <taxon>metagenomes</taxon>
        <taxon>ecological metagenomes</taxon>
    </lineage>
</organism>